<dbReference type="InterPro" id="IPR013786">
    <property type="entry name" value="AcylCoA_DH/ox_N"/>
</dbReference>
<dbReference type="AlphaFoldDB" id="A0A1A9VNK2"/>
<dbReference type="Gene3D" id="2.40.110.10">
    <property type="entry name" value="Butyryl-CoA Dehydrogenase, subunit A, domain 2"/>
    <property type="match status" value="1"/>
</dbReference>
<evidence type="ECO:0000256" key="3">
    <source>
        <dbReference type="ARBA" id="ARBA00022827"/>
    </source>
</evidence>
<protein>
    <recommendedName>
        <fullName evidence="8">Acyl-CoA dehydrogenase/oxidase N-terminal domain-containing protein</fullName>
    </recommendedName>
</protein>
<comment type="cofactor">
    <cofactor evidence="1">
        <name>FAD</name>
        <dbReference type="ChEBI" id="CHEBI:57692"/>
    </cofactor>
</comment>
<dbReference type="PANTHER" id="PTHR43884">
    <property type="entry name" value="ACYL-COA DEHYDROGENASE"/>
    <property type="match status" value="1"/>
</dbReference>
<dbReference type="STRING" id="7395.A0A1A9VNK2"/>
<dbReference type="EnsemblMetazoa" id="GAUT042672-RA">
    <property type="protein sequence ID" value="GAUT042672-PA"/>
    <property type="gene ID" value="GAUT042672"/>
</dbReference>
<name>A0A1A9VNK2_GLOAU</name>
<feature type="domain" description="Acyl-CoA dehydrogenase/oxidase N-terminal" evidence="5">
    <location>
        <begin position="107"/>
        <end position="186"/>
    </location>
</feature>
<evidence type="ECO:0000256" key="1">
    <source>
        <dbReference type="ARBA" id="ARBA00001974"/>
    </source>
</evidence>
<dbReference type="Proteomes" id="UP000078200">
    <property type="component" value="Unassembled WGS sequence"/>
</dbReference>
<evidence type="ECO:0000259" key="4">
    <source>
        <dbReference type="Pfam" id="PF02770"/>
    </source>
</evidence>
<evidence type="ECO:0000313" key="7">
    <source>
        <dbReference type="Proteomes" id="UP000078200"/>
    </source>
</evidence>
<dbReference type="InterPro" id="IPR046373">
    <property type="entry name" value="Acyl-CoA_Oxase/DH_mid-dom_sf"/>
</dbReference>
<evidence type="ECO:0000259" key="5">
    <source>
        <dbReference type="Pfam" id="PF02771"/>
    </source>
</evidence>
<evidence type="ECO:0000313" key="6">
    <source>
        <dbReference type="EnsemblMetazoa" id="GAUT042672-PA"/>
    </source>
</evidence>
<keyword evidence="3" id="KW-0274">FAD</keyword>
<dbReference type="GO" id="GO:0050660">
    <property type="term" value="F:flavin adenine dinucleotide binding"/>
    <property type="evidence" value="ECO:0007669"/>
    <property type="project" value="InterPro"/>
</dbReference>
<sequence>MFHLSRSRNVLKSLKYAAWPKHASNNTSSASASVTDPKEEHEEIVLQASKKLQPRLPLVKNFFVGLVDKELLAYPEVVPRDDMAQLQNDLKPLQDYFTADKFKEAIDSTASLAKDLQNLDIYGLNISRDYDGKGWNFSASLMATEPECQGSVDVALSLLSHRSIVDALQVKGTPEQQQKYLTKLAKVRHFNKLGLGSLVATEAIYELDAPDYSLFHTKASHDITNQSWCLNGSKTFVVAPPKVAEATQLFLVFAQTPRYSEQVESDQASITAFLVESNVPGVKIHEHVQTLGCRSTTMQTVTFDNVNLKENCILGLPHEGQLVGEFLQQSSRLRNALIALGLSKNILNYLTNFCTETKKMGVTLKDMEFARTHLAKATLSIYGMESMIYMTAARGSRSYCIGLYLADHELLTATAICQDGFEKVKTLATEIFNGQYLEKNQYGGKPQHKKEVSMGGGGSYHNKTAKNAAKRVQVIKANVL</sequence>
<dbReference type="Pfam" id="PF02770">
    <property type="entry name" value="Acyl-CoA_dh_M"/>
    <property type="match status" value="1"/>
</dbReference>
<dbReference type="GO" id="GO:0003995">
    <property type="term" value="F:acyl-CoA dehydrogenase activity"/>
    <property type="evidence" value="ECO:0007669"/>
    <property type="project" value="TreeGrafter"/>
</dbReference>
<evidence type="ECO:0008006" key="8">
    <source>
        <dbReference type="Google" id="ProtNLM"/>
    </source>
</evidence>
<dbReference type="InterPro" id="IPR006091">
    <property type="entry name" value="Acyl-CoA_Oxase/DH_mid-dom"/>
</dbReference>
<dbReference type="SUPFAM" id="SSF56645">
    <property type="entry name" value="Acyl-CoA dehydrogenase NM domain-like"/>
    <property type="match status" value="1"/>
</dbReference>
<dbReference type="PANTHER" id="PTHR43884:SF9">
    <property type="entry name" value="COMPLEX I ASSEMBLY FACTOR ACAD9, MITOCHONDRIAL"/>
    <property type="match status" value="1"/>
</dbReference>
<organism evidence="6 7">
    <name type="scientific">Glossina austeni</name>
    <name type="common">Savannah tsetse fly</name>
    <dbReference type="NCBI Taxonomy" id="7395"/>
    <lineage>
        <taxon>Eukaryota</taxon>
        <taxon>Metazoa</taxon>
        <taxon>Ecdysozoa</taxon>
        <taxon>Arthropoda</taxon>
        <taxon>Hexapoda</taxon>
        <taxon>Insecta</taxon>
        <taxon>Pterygota</taxon>
        <taxon>Neoptera</taxon>
        <taxon>Endopterygota</taxon>
        <taxon>Diptera</taxon>
        <taxon>Brachycera</taxon>
        <taxon>Muscomorpha</taxon>
        <taxon>Hippoboscoidea</taxon>
        <taxon>Glossinidae</taxon>
        <taxon>Glossina</taxon>
    </lineage>
</organism>
<dbReference type="Gene3D" id="1.20.140.10">
    <property type="entry name" value="Butyryl-CoA Dehydrogenase, subunit A, domain 3"/>
    <property type="match status" value="1"/>
</dbReference>
<dbReference type="Pfam" id="PF02771">
    <property type="entry name" value="Acyl-CoA_dh_N"/>
    <property type="match status" value="1"/>
</dbReference>
<evidence type="ECO:0000256" key="2">
    <source>
        <dbReference type="ARBA" id="ARBA00022630"/>
    </source>
</evidence>
<keyword evidence="2" id="KW-0285">Flavoprotein</keyword>
<proteinExistence type="predicted"/>
<keyword evidence="7" id="KW-1185">Reference proteome</keyword>
<dbReference type="VEuPathDB" id="VectorBase:GAUT042672"/>
<reference evidence="6" key="1">
    <citation type="submission" date="2020-05" db="UniProtKB">
        <authorList>
            <consortium name="EnsemblMetazoa"/>
        </authorList>
    </citation>
    <scope>IDENTIFICATION</scope>
    <source>
        <strain evidence="6">TTRI</strain>
    </source>
</reference>
<feature type="domain" description="Acyl-CoA oxidase/dehydrogenase middle" evidence="4">
    <location>
        <begin position="215"/>
        <end position="306"/>
    </location>
</feature>
<dbReference type="Gene3D" id="1.10.540.10">
    <property type="entry name" value="Acyl-CoA dehydrogenase/oxidase, N-terminal domain"/>
    <property type="match status" value="1"/>
</dbReference>
<dbReference type="InterPro" id="IPR037069">
    <property type="entry name" value="AcylCoA_DH/ox_N_sf"/>
</dbReference>
<accession>A0A1A9VNK2</accession>
<dbReference type="SUPFAM" id="SSF47203">
    <property type="entry name" value="Acyl-CoA dehydrogenase C-terminal domain-like"/>
    <property type="match status" value="1"/>
</dbReference>
<dbReference type="InterPro" id="IPR036250">
    <property type="entry name" value="AcylCo_DH-like_C"/>
</dbReference>
<dbReference type="InterPro" id="IPR009100">
    <property type="entry name" value="AcylCoA_DH/oxidase_NM_dom_sf"/>
</dbReference>